<gene>
    <name evidence="7" type="ORF">BCR34DRAFT_563170</name>
</gene>
<evidence type="ECO:0000313" key="8">
    <source>
        <dbReference type="Proteomes" id="UP000193144"/>
    </source>
</evidence>
<dbReference type="Proteomes" id="UP000193144">
    <property type="component" value="Unassembled WGS sequence"/>
</dbReference>
<dbReference type="GO" id="GO:0006412">
    <property type="term" value="P:translation"/>
    <property type="evidence" value="ECO:0007669"/>
    <property type="project" value="TreeGrafter"/>
</dbReference>
<comment type="caution">
    <text evidence="7">The sequence shown here is derived from an EMBL/GenBank/DDBJ whole genome shotgun (WGS) entry which is preliminary data.</text>
</comment>
<dbReference type="STRING" id="1231657.A0A1Y1ZRI5"/>
<evidence type="ECO:0000256" key="4">
    <source>
        <dbReference type="ARBA" id="ARBA00022980"/>
    </source>
</evidence>
<evidence type="ECO:0000256" key="1">
    <source>
        <dbReference type="ARBA" id="ARBA00004173"/>
    </source>
</evidence>
<keyword evidence="6" id="KW-0687">Ribonucleoprotein</keyword>
<organism evidence="7 8">
    <name type="scientific">Clohesyomyces aquaticus</name>
    <dbReference type="NCBI Taxonomy" id="1231657"/>
    <lineage>
        <taxon>Eukaryota</taxon>
        <taxon>Fungi</taxon>
        <taxon>Dikarya</taxon>
        <taxon>Ascomycota</taxon>
        <taxon>Pezizomycotina</taxon>
        <taxon>Dothideomycetes</taxon>
        <taxon>Pleosporomycetidae</taxon>
        <taxon>Pleosporales</taxon>
        <taxon>Lindgomycetaceae</taxon>
        <taxon>Clohesyomyces</taxon>
    </lineage>
</organism>
<evidence type="ECO:0000313" key="7">
    <source>
        <dbReference type="EMBL" id="ORY12871.1"/>
    </source>
</evidence>
<sequence>MFKPTAPLQRRLRRLALTTKMTNKGYYKGNRVGSMGTIDRFGKFAPDYSKIRTYPPAVEKPDLTPFVTKFVMKKNPERDTMEAETKMSPAEQYYEAWKSRGAQE</sequence>
<dbReference type="Pfam" id="PF09809">
    <property type="entry name" value="MRP-L27"/>
    <property type="match status" value="1"/>
</dbReference>
<accession>A0A1Y1ZRI5</accession>
<evidence type="ECO:0008006" key="9">
    <source>
        <dbReference type="Google" id="ProtNLM"/>
    </source>
</evidence>
<evidence type="ECO:0000256" key="5">
    <source>
        <dbReference type="ARBA" id="ARBA00023128"/>
    </source>
</evidence>
<dbReference type="InterPro" id="IPR019189">
    <property type="entry name" value="Ribosomal_mL41"/>
</dbReference>
<evidence type="ECO:0000256" key="2">
    <source>
        <dbReference type="ARBA" id="ARBA00010152"/>
    </source>
</evidence>
<comment type="subcellular location">
    <subcellularLocation>
        <location evidence="1">Mitochondrion</location>
    </subcellularLocation>
</comment>
<evidence type="ECO:0000256" key="3">
    <source>
        <dbReference type="ARBA" id="ARBA00022946"/>
    </source>
</evidence>
<keyword evidence="4" id="KW-0689">Ribosomal protein</keyword>
<dbReference type="GO" id="GO:0003735">
    <property type="term" value="F:structural constituent of ribosome"/>
    <property type="evidence" value="ECO:0007669"/>
    <property type="project" value="InterPro"/>
</dbReference>
<dbReference type="PANTHER" id="PTHR21338:SF0">
    <property type="entry name" value="LARGE RIBOSOMAL SUBUNIT PROTEIN ML41"/>
    <property type="match status" value="1"/>
</dbReference>
<dbReference type="GO" id="GO:0005762">
    <property type="term" value="C:mitochondrial large ribosomal subunit"/>
    <property type="evidence" value="ECO:0007669"/>
    <property type="project" value="InterPro"/>
</dbReference>
<proteinExistence type="inferred from homology"/>
<evidence type="ECO:0000256" key="6">
    <source>
        <dbReference type="ARBA" id="ARBA00023274"/>
    </source>
</evidence>
<keyword evidence="5" id="KW-0496">Mitochondrion</keyword>
<dbReference type="PANTHER" id="PTHR21338">
    <property type="entry name" value="MITOCHONDRIAL RIBOSOMAL PROTEIN L41"/>
    <property type="match status" value="1"/>
</dbReference>
<name>A0A1Y1ZRI5_9PLEO</name>
<dbReference type="OrthoDB" id="408933at2759"/>
<keyword evidence="8" id="KW-1185">Reference proteome</keyword>
<comment type="similarity">
    <text evidence="2">Belongs to the mitochondrion-specific ribosomal protein mL41 family.</text>
</comment>
<keyword evidence="3" id="KW-0809">Transit peptide</keyword>
<reference evidence="7 8" key="1">
    <citation type="submission" date="2016-07" db="EMBL/GenBank/DDBJ databases">
        <title>Pervasive Adenine N6-methylation of Active Genes in Fungi.</title>
        <authorList>
            <consortium name="DOE Joint Genome Institute"/>
            <person name="Mondo S.J."/>
            <person name="Dannebaum R.O."/>
            <person name="Kuo R.C."/>
            <person name="Labutti K."/>
            <person name="Haridas S."/>
            <person name="Kuo A."/>
            <person name="Salamov A."/>
            <person name="Ahrendt S.R."/>
            <person name="Lipzen A."/>
            <person name="Sullivan W."/>
            <person name="Andreopoulos W.B."/>
            <person name="Clum A."/>
            <person name="Lindquist E."/>
            <person name="Daum C."/>
            <person name="Ramamoorthy G.K."/>
            <person name="Gryganskyi A."/>
            <person name="Culley D."/>
            <person name="Magnuson J.K."/>
            <person name="James T.Y."/>
            <person name="O'Malley M.A."/>
            <person name="Stajich J.E."/>
            <person name="Spatafora J.W."/>
            <person name="Visel A."/>
            <person name="Grigoriev I.V."/>
        </authorList>
    </citation>
    <scope>NUCLEOTIDE SEQUENCE [LARGE SCALE GENOMIC DNA]</scope>
    <source>
        <strain evidence="7 8">CBS 115471</strain>
    </source>
</reference>
<protein>
    <recommendedName>
        <fullName evidence="9">Mitochondrial ribosomal protein L27-domain-containing protein</fullName>
    </recommendedName>
</protein>
<dbReference type="AlphaFoldDB" id="A0A1Y1ZRI5"/>
<dbReference type="EMBL" id="MCFA01000047">
    <property type="protein sequence ID" value="ORY12871.1"/>
    <property type="molecule type" value="Genomic_DNA"/>
</dbReference>